<evidence type="ECO:0000259" key="2">
    <source>
        <dbReference type="SMART" id="SM00507"/>
    </source>
</evidence>
<dbReference type="InterPro" id="IPR058813">
    <property type="entry name" value="DNA-SBD_ScoMcrA"/>
</dbReference>
<protein>
    <recommendedName>
        <fullName evidence="2">HNH nuclease domain-containing protein</fullName>
    </recommendedName>
</protein>
<dbReference type="Proteomes" id="UP000606172">
    <property type="component" value="Unassembled WGS sequence"/>
</dbReference>
<feature type="compositionally biased region" description="Basic and acidic residues" evidence="1">
    <location>
        <begin position="343"/>
        <end position="369"/>
    </location>
</feature>
<keyword evidence="4" id="KW-1185">Reference proteome</keyword>
<dbReference type="InterPro" id="IPR058807">
    <property type="entry name" value="ScoMcrA_N"/>
</dbReference>
<proteinExistence type="predicted"/>
<sequence>MVLSAIEEFDHLGREAFLDLYGYQRARDYFIEHDGRRYDSKAIAGVAHRHVDGSPLRASDFSGGAATVARHLRNLGFTVTGPGNTPPESPVESLLSKITTLRTATSPKTKHPKRHQPLTLLWALGRAANGEPRLAPWDFTRTEIGRLITDFGLVDDRPNPEFPILRLTHVGLWELPGHPNPPSAGGSDPQIWMRRHQPKSGPQAWFYNLVAHDEPTRSHATAILLSKYFHDTDQEALLSRVGLIRAEPTPTPPPSTTPARYPTTTNRIIRDTALAQWIKSLHGHHCQICGLQLTLPTGPYAEGAHIRPLGHPHNGPDEIANLLCLCPNHHTLFEARRNRHRGRPDPLRPSSRGDTRTPSHPPRTRDRPTPPRLPPSHLGNRLSASRASRYSKSGN</sequence>
<dbReference type="AlphaFoldDB" id="A0A919RM02"/>
<feature type="domain" description="HNH nuclease" evidence="2">
    <location>
        <begin position="273"/>
        <end position="331"/>
    </location>
</feature>
<evidence type="ECO:0000256" key="1">
    <source>
        <dbReference type="SAM" id="MobiDB-lite"/>
    </source>
</evidence>
<accession>A0A919RM02</accession>
<dbReference type="CDD" id="cd00085">
    <property type="entry name" value="HNHc"/>
    <property type="match status" value="1"/>
</dbReference>
<comment type="caution">
    <text evidence="3">The sequence shown here is derived from an EMBL/GenBank/DDBJ whole genome shotgun (WGS) entry which is preliminary data.</text>
</comment>
<dbReference type="Gene3D" id="1.10.30.50">
    <property type="match status" value="1"/>
</dbReference>
<name>A0A919RM02_9ACTN</name>
<gene>
    <name evidence="3" type="ORF">Ssi02_51200</name>
</gene>
<evidence type="ECO:0000313" key="4">
    <source>
        <dbReference type="Proteomes" id="UP000606172"/>
    </source>
</evidence>
<dbReference type="Pfam" id="PF26340">
    <property type="entry name" value="DNA-SBD_ScoMcrA"/>
    <property type="match status" value="1"/>
</dbReference>
<dbReference type="Pfam" id="PF13391">
    <property type="entry name" value="HNH_2"/>
    <property type="match status" value="1"/>
</dbReference>
<feature type="region of interest" description="Disordered" evidence="1">
    <location>
        <begin position="336"/>
        <end position="395"/>
    </location>
</feature>
<dbReference type="InterPro" id="IPR003615">
    <property type="entry name" value="HNH_nuc"/>
</dbReference>
<evidence type="ECO:0000313" key="3">
    <source>
        <dbReference type="EMBL" id="GII94889.1"/>
    </source>
</evidence>
<feature type="compositionally biased region" description="Polar residues" evidence="1">
    <location>
        <begin position="382"/>
        <end position="395"/>
    </location>
</feature>
<dbReference type="Pfam" id="PF26345">
    <property type="entry name" value="ScoMcrA_N"/>
    <property type="match status" value="1"/>
</dbReference>
<reference evidence="3" key="1">
    <citation type="submission" date="2021-01" db="EMBL/GenBank/DDBJ databases">
        <title>Whole genome shotgun sequence of Sinosporangium siamense NBRC 109515.</title>
        <authorList>
            <person name="Komaki H."/>
            <person name="Tamura T."/>
        </authorList>
    </citation>
    <scope>NUCLEOTIDE SEQUENCE</scope>
    <source>
        <strain evidence="3">NBRC 109515</strain>
    </source>
</reference>
<dbReference type="SMART" id="SM00507">
    <property type="entry name" value="HNHc"/>
    <property type="match status" value="1"/>
</dbReference>
<dbReference type="EMBL" id="BOOW01000031">
    <property type="protein sequence ID" value="GII94889.1"/>
    <property type="molecule type" value="Genomic_DNA"/>
</dbReference>
<organism evidence="3 4">
    <name type="scientific">Sinosporangium siamense</name>
    <dbReference type="NCBI Taxonomy" id="1367973"/>
    <lineage>
        <taxon>Bacteria</taxon>
        <taxon>Bacillati</taxon>
        <taxon>Actinomycetota</taxon>
        <taxon>Actinomycetes</taxon>
        <taxon>Streptosporangiales</taxon>
        <taxon>Streptosporangiaceae</taxon>
        <taxon>Sinosporangium</taxon>
    </lineage>
</organism>